<dbReference type="KEGG" id="phet:94292779"/>
<reference evidence="3 4" key="1">
    <citation type="submission" date="2021-02" db="EMBL/GenBank/DDBJ databases">
        <title>Porcisia hertigi Genome sequencing and assembly.</title>
        <authorList>
            <person name="Almutairi H."/>
            <person name="Gatherer D."/>
        </authorList>
    </citation>
    <scope>NUCLEOTIDE SEQUENCE [LARGE SCALE GENOMIC DNA]</scope>
    <source>
        <strain evidence="3 4">C119</strain>
    </source>
</reference>
<name>A0A836IZE2_9TRYP</name>
<dbReference type="GeneID" id="94292779"/>
<evidence type="ECO:0000313" key="3">
    <source>
        <dbReference type="EMBL" id="KAG5509443.1"/>
    </source>
</evidence>
<dbReference type="EMBL" id="JAFJZO010000014">
    <property type="protein sequence ID" value="KAG5509443.1"/>
    <property type="molecule type" value="Genomic_DNA"/>
</dbReference>
<keyword evidence="2" id="KW-0472">Membrane</keyword>
<dbReference type="AlphaFoldDB" id="A0A836IZE2"/>
<dbReference type="OrthoDB" id="262308at2759"/>
<evidence type="ECO:0000256" key="2">
    <source>
        <dbReference type="SAM" id="Phobius"/>
    </source>
</evidence>
<feature type="transmembrane region" description="Helical" evidence="2">
    <location>
        <begin position="37"/>
        <end position="55"/>
    </location>
</feature>
<feature type="region of interest" description="Disordered" evidence="1">
    <location>
        <begin position="288"/>
        <end position="308"/>
    </location>
</feature>
<organism evidence="3 4">
    <name type="scientific">Porcisia hertigi</name>
    <dbReference type="NCBI Taxonomy" id="2761500"/>
    <lineage>
        <taxon>Eukaryota</taxon>
        <taxon>Discoba</taxon>
        <taxon>Euglenozoa</taxon>
        <taxon>Kinetoplastea</taxon>
        <taxon>Metakinetoplastina</taxon>
        <taxon>Trypanosomatida</taxon>
        <taxon>Trypanosomatidae</taxon>
        <taxon>Leishmaniinae</taxon>
        <taxon>Porcisia</taxon>
    </lineage>
</organism>
<sequence length="419" mass="46795">MHTLVAPIQALTPSCVHSPHSMQRCVYRGSARISQSPSVICLVFLMLAVGLMFPLPDASLSFCCRHDAHVPRSREDAHLKRGAVALFYENGEMDGCADRPCANAISGVLMAHAATADLSGGDFDAEADGTDVWGTIYMKTKLDYDSGLKPFLRPWREVRDALRDAGCFSTLALPRLTRPTGAANPRMSDADTDSPTALPSICRKPLVLISARGRSCSSCTAFSLDVLEHYRAEWEYIRAYVTLVDAGDPMTEQLVRYPYPLWYNLGEVEQWVTLERVSEVRKATKEGVVTASGANNTQESSSHHTDEALSYSDAEDFYLFNQRLRHKATHLLQSPTVQATHMWSRLVKSAFAGQSEYMLRIIFAYPHNGSVMRDVVNEEVTADGSRAEHLHFFTSALPFFHCVKKAVRIMEWLQRYGDY</sequence>
<protein>
    <submittedName>
        <fullName evidence="3">Uncharacterized protein</fullName>
    </submittedName>
</protein>
<keyword evidence="2" id="KW-0812">Transmembrane</keyword>
<comment type="caution">
    <text evidence="3">The sequence shown here is derived from an EMBL/GenBank/DDBJ whole genome shotgun (WGS) entry which is preliminary data.</text>
</comment>
<evidence type="ECO:0000256" key="1">
    <source>
        <dbReference type="SAM" id="MobiDB-lite"/>
    </source>
</evidence>
<dbReference type="RefSeq" id="XP_067758595.1">
    <property type="nucleotide sequence ID" value="XM_067902702.1"/>
</dbReference>
<evidence type="ECO:0000313" key="4">
    <source>
        <dbReference type="Proteomes" id="UP000674318"/>
    </source>
</evidence>
<accession>A0A836IZE2</accession>
<dbReference type="Proteomes" id="UP000674318">
    <property type="component" value="Unassembled WGS sequence"/>
</dbReference>
<gene>
    <name evidence="3" type="ORF">JKF63_06753</name>
</gene>
<keyword evidence="4" id="KW-1185">Reference proteome</keyword>
<keyword evidence="2" id="KW-1133">Transmembrane helix</keyword>
<proteinExistence type="predicted"/>